<dbReference type="InterPro" id="IPR022352">
    <property type="entry name" value="Ins/IGF/rlx"/>
</dbReference>
<dbReference type="GO" id="GO:0005615">
    <property type="term" value="C:extracellular space"/>
    <property type="evidence" value="ECO:0007669"/>
    <property type="project" value="TreeGrafter"/>
</dbReference>
<gene>
    <name evidence="17" type="ORF">H671_1g2643</name>
    <name evidence="16" type="ORF">I79_005128</name>
</gene>
<feature type="domain" description="Insulin-like" evidence="15">
    <location>
        <begin position="30"/>
        <end position="124"/>
    </location>
</feature>
<evidence type="ECO:0000259" key="15">
    <source>
        <dbReference type="SMART" id="SM00078"/>
    </source>
</evidence>
<organism evidence="16 19">
    <name type="scientific">Cricetulus griseus</name>
    <name type="common">Chinese hamster</name>
    <name type="synonym">Cricetulus barabensis griseus</name>
    <dbReference type="NCBI Taxonomy" id="10029"/>
    <lineage>
        <taxon>Eukaryota</taxon>
        <taxon>Metazoa</taxon>
        <taxon>Chordata</taxon>
        <taxon>Craniata</taxon>
        <taxon>Vertebrata</taxon>
        <taxon>Euteleostomi</taxon>
        <taxon>Mammalia</taxon>
        <taxon>Eutheria</taxon>
        <taxon>Euarchontoglires</taxon>
        <taxon>Glires</taxon>
        <taxon>Rodentia</taxon>
        <taxon>Myomorpha</taxon>
        <taxon>Muroidea</taxon>
        <taxon>Cricetidae</taxon>
        <taxon>Cricetinae</taxon>
        <taxon>Cricetulus</taxon>
    </lineage>
</organism>
<dbReference type="EMBL" id="KE665172">
    <property type="protein sequence ID" value="ERE89020.1"/>
    <property type="molecule type" value="Genomic_DNA"/>
</dbReference>
<evidence type="ECO:0000313" key="20">
    <source>
        <dbReference type="Proteomes" id="UP000030759"/>
    </source>
</evidence>
<dbReference type="PANTHER" id="PTHR10423:SF3">
    <property type="entry name" value="INSULIN-LIKE 3"/>
    <property type="match status" value="1"/>
</dbReference>
<evidence type="ECO:0000256" key="7">
    <source>
        <dbReference type="ARBA" id="ARBA00022729"/>
    </source>
</evidence>
<evidence type="ECO:0000256" key="11">
    <source>
        <dbReference type="ARBA" id="ARBA00032881"/>
    </source>
</evidence>
<dbReference type="PaxDb" id="10029-XP_007611099.1"/>
<evidence type="ECO:0000313" key="18">
    <source>
        <dbReference type="Ensembl" id="ENSCGRP00001005639.1"/>
    </source>
</evidence>
<feature type="chain" id="PRO_5010496910" description="Insulin-like 3" evidence="14">
    <location>
        <begin position="20"/>
        <end position="126"/>
    </location>
</feature>
<evidence type="ECO:0000313" key="19">
    <source>
        <dbReference type="Proteomes" id="UP000001075"/>
    </source>
</evidence>
<dbReference type="PROSITE" id="PS00262">
    <property type="entry name" value="INSULIN"/>
    <property type="match status" value="1"/>
</dbReference>
<dbReference type="SUPFAM" id="SSF56994">
    <property type="entry name" value="Insulin-like"/>
    <property type="match status" value="1"/>
</dbReference>
<keyword evidence="5 12" id="KW-0964">Secreted</keyword>
<dbReference type="Ensembl" id="ENSCGRT00001008710.1">
    <property type="protein sequence ID" value="ENSCGRP00001005639.1"/>
    <property type="gene ID" value="ENSCGRG00001007450.1"/>
</dbReference>
<reference evidence="20" key="3">
    <citation type="journal article" date="2013" name="Nat. Biotechnol.">
        <title>Chinese hamster genome sequenced from sorted chromosomes.</title>
        <authorList>
            <person name="Brinkrolf K."/>
            <person name="Rupp O."/>
            <person name="Laux H."/>
            <person name="Kollin F."/>
            <person name="Ernst W."/>
            <person name="Linke B."/>
            <person name="Kofler R."/>
            <person name="Romand S."/>
            <person name="Hesse F."/>
            <person name="Budach W.E."/>
            <person name="Galosy S."/>
            <person name="Muller D."/>
            <person name="Noll T."/>
            <person name="Wienberg J."/>
            <person name="Jostock T."/>
            <person name="Leonard M."/>
            <person name="Grillari J."/>
            <person name="Tauch A."/>
            <person name="Goesmann A."/>
            <person name="Helk B."/>
            <person name="Mott J.E."/>
            <person name="Puhler A."/>
            <person name="Borth N."/>
        </authorList>
    </citation>
    <scope>NUCLEOTIDE SEQUENCE [LARGE SCALE GENOMIC DNA]</scope>
    <source>
        <strain evidence="20">17A/GY</strain>
    </source>
</reference>
<dbReference type="STRING" id="10029.G3H4C7"/>
<evidence type="ECO:0000256" key="2">
    <source>
        <dbReference type="ARBA" id="ARBA00009034"/>
    </source>
</evidence>
<evidence type="ECO:0000256" key="1">
    <source>
        <dbReference type="ARBA" id="ARBA00004613"/>
    </source>
</evidence>
<proteinExistence type="inferred from homology"/>
<feature type="region of interest" description="Disordered" evidence="13">
    <location>
        <begin position="79"/>
        <end position="101"/>
    </location>
</feature>
<name>G3H4C7_CRIGR</name>
<evidence type="ECO:0000256" key="12">
    <source>
        <dbReference type="RuleBase" id="RU000406"/>
    </source>
</evidence>
<dbReference type="GO" id="GO:0001664">
    <property type="term" value="F:G protein-coupled receptor binding"/>
    <property type="evidence" value="ECO:0007669"/>
    <property type="project" value="TreeGrafter"/>
</dbReference>
<dbReference type="SMART" id="SM00078">
    <property type="entry name" value="IlGF"/>
    <property type="match status" value="1"/>
</dbReference>
<dbReference type="CDD" id="cd04365">
    <property type="entry name" value="IlGF_relaxin_like"/>
    <property type="match status" value="1"/>
</dbReference>
<dbReference type="eggNOG" id="ENOG502TFQI">
    <property type="taxonomic scope" value="Eukaryota"/>
</dbReference>
<dbReference type="Proteomes" id="UP000001075">
    <property type="component" value="Unassembled WGS sequence"/>
</dbReference>
<evidence type="ECO:0000256" key="10">
    <source>
        <dbReference type="ARBA" id="ARBA00032209"/>
    </source>
</evidence>
<dbReference type="Pfam" id="PF00049">
    <property type="entry name" value="Insulin"/>
    <property type="match status" value="1"/>
</dbReference>
<dbReference type="AlphaFoldDB" id="G3H4C7"/>
<dbReference type="GO" id="GO:0007193">
    <property type="term" value="P:adenylate cyclase-inhibiting G protein-coupled receptor signaling pathway"/>
    <property type="evidence" value="ECO:0007669"/>
    <property type="project" value="TreeGrafter"/>
</dbReference>
<dbReference type="GO" id="GO:0005179">
    <property type="term" value="F:hormone activity"/>
    <property type="evidence" value="ECO:0007669"/>
    <property type="project" value="InterPro"/>
</dbReference>
<protein>
    <recommendedName>
        <fullName evidence="4">Insulin-like 3</fullName>
    </recommendedName>
    <alternativeName>
        <fullName evidence="11">Leydig insulin-like peptide</fullName>
    </alternativeName>
    <alternativeName>
        <fullName evidence="10">Relaxin-like factor</fullName>
    </alternativeName>
</protein>
<comment type="subcellular location">
    <subcellularLocation>
        <location evidence="1 12">Secreted</location>
    </subcellularLocation>
</comment>
<evidence type="ECO:0000256" key="3">
    <source>
        <dbReference type="ARBA" id="ARBA00011207"/>
    </source>
</evidence>
<keyword evidence="6" id="KW-0165">Cleavage on pair of basic residues</keyword>
<feature type="signal peptide" evidence="14">
    <location>
        <begin position="1"/>
        <end position="19"/>
    </location>
</feature>
<dbReference type="InterPro" id="IPR043387">
    <property type="entry name" value="INSL3/INSL4"/>
</dbReference>
<evidence type="ECO:0000256" key="9">
    <source>
        <dbReference type="ARBA" id="ARBA00025288"/>
    </source>
</evidence>
<keyword evidence="7 14" id="KW-0732">Signal</keyword>
<dbReference type="GO" id="GO:0002020">
    <property type="term" value="F:protease binding"/>
    <property type="evidence" value="ECO:0007669"/>
    <property type="project" value="Ensembl"/>
</dbReference>
<evidence type="ECO:0000256" key="8">
    <source>
        <dbReference type="ARBA" id="ARBA00023157"/>
    </source>
</evidence>
<evidence type="ECO:0000256" key="4">
    <source>
        <dbReference type="ARBA" id="ARBA00014427"/>
    </source>
</evidence>
<reference evidence="16" key="2">
    <citation type="submission" date="2011-08" db="EMBL/GenBank/DDBJ databases">
        <title>The genomic sequence of the Chinese hamster ovary CHO-K1 cell line.</title>
        <authorList>
            <person name="Xu X."/>
            <person name="Nagarajan H."/>
            <person name="Lewis N.E."/>
            <person name="Pan S."/>
            <person name="Cai Z."/>
            <person name="Liu X."/>
            <person name="Chen W."/>
            <person name="Xie M."/>
            <person name="Wang W."/>
            <person name="Hammond S."/>
            <person name="Andersen M.R."/>
            <person name="Neff N."/>
            <person name="Passarelli B."/>
            <person name="Koh W."/>
            <person name="Fan C.H."/>
            <person name="Wang J."/>
            <person name="Gui Y."/>
            <person name="Lee K.H."/>
            <person name="Betenbaugh M.J."/>
            <person name="Quake S.R."/>
            <person name="Famili I."/>
            <person name="Palsson B.O."/>
            <person name="Wang J."/>
        </authorList>
    </citation>
    <scope>NUCLEOTIDE SEQUENCE</scope>
</reference>
<dbReference type="GO" id="GO:0010634">
    <property type="term" value="P:positive regulation of epithelial cell migration"/>
    <property type="evidence" value="ECO:0007669"/>
    <property type="project" value="Ensembl"/>
</dbReference>
<dbReference type="Gene3D" id="1.10.100.10">
    <property type="entry name" value="Insulin-like"/>
    <property type="match status" value="1"/>
</dbReference>
<dbReference type="Proteomes" id="UP000030759">
    <property type="component" value="Unassembled WGS sequence"/>
</dbReference>
<comment type="similarity">
    <text evidence="2 12">Belongs to the insulin family.</text>
</comment>
<evidence type="ECO:0000256" key="5">
    <source>
        <dbReference type="ARBA" id="ARBA00022525"/>
    </source>
</evidence>
<comment type="subunit">
    <text evidence="3">Heterodimer of a B chain and an A chain linked by two disulfide bonds.</text>
</comment>
<reference evidence="18" key="5">
    <citation type="submission" date="2025-05" db="UniProtKB">
        <authorList>
            <consortium name="Ensembl"/>
        </authorList>
    </citation>
    <scope>IDENTIFICATION</scope>
</reference>
<reference evidence="19" key="1">
    <citation type="journal article" date="2011" name="Nat. Biotechnol.">
        <title>The genomic sequence of the Chinese hamster ovary (CHO)-K1 cell line.</title>
        <authorList>
            <person name="Xu X."/>
            <person name="Nagarajan H."/>
            <person name="Lewis N.E."/>
            <person name="Pan S."/>
            <person name="Cai Z."/>
            <person name="Liu X."/>
            <person name="Chen W."/>
            <person name="Xie M."/>
            <person name="Wang W."/>
            <person name="Hammond S."/>
            <person name="Andersen M.R."/>
            <person name="Neff N."/>
            <person name="Passarelli B."/>
            <person name="Koh W."/>
            <person name="Fan H.C."/>
            <person name="Wang J."/>
            <person name="Gui Y."/>
            <person name="Lee K.H."/>
            <person name="Betenbaugh M.J."/>
            <person name="Quake S.R."/>
            <person name="Famili I."/>
            <person name="Palsson B.O."/>
            <person name="Wang J."/>
        </authorList>
    </citation>
    <scope>NUCLEOTIDE SEQUENCE [LARGE SCALE GENOMIC DNA]</scope>
    <source>
        <strain evidence="19">CHO K1 cell line</strain>
    </source>
</reference>
<dbReference type="InterPro" id="IPR016179">
    <property type="entry name" value="Insulin-like"/>
</dbReference>
<dbReference type="PRINTS" id="PR00276">
    <property type="entry name" value="INSULINFAMLY"/>
</dbReference>
<evidence type="ECO:0000256" key="14">
    <source>
        <dbReference type="SAM" id="SignalP"/>
    </source>
</evidence>
<keyword evidence="8" id="KW-1015">Disulfide bond</keyword>
<dbReference type="Proteomes" id="UP000694386">
    <property type="component" value="Unplaced"/>
</dbReference>
<evidence type="ECO:0000313" key="16">
    <source>
        <dbReference type="EMBL" id="EGV97469.1"/>
    </source>
</evidence>
<dbReference type="OMA" id="NPAHHCC"/>
<dbReference type="GO" id="GO:0090303">
    <property type="term" value="P:positive regulation of wound healing"/>
    <property type="evidence" value="ECO:0007669"/>
    <property type="project" value="Ensembl"/>
</dbReference>
<reference evidence="17" key="4">
    <citation type="submission" date="2013-03" db="EMBL/GenBank/DDBJ databases">
        <title>Chinese hamster genome sequenced from sorted chromosomes.</title>
        <authorList>
            <person name="Brinkrolf K."/>
            <person name="Rupp O."/>
            <person name="Laux H."/>
            <person name="Kollin F."/>
            <person name="Ernst W."/>
            <person name="Linke B."/>
            <person name="Kofler R."/>
            <person name="Romand S."/>
            <person name="Hesse F."/>
            <person name="Budach W.E."/>
            <person name="Galosy S."/>
            <person name="Muller D."/>
            <person name="Noll T."/>
            <person name="Wienberg J."/>
            <person name="Jostock T."/>
            <person name="Leonard M."/>
            <person name="Grillari J."/>
            <person name="Tauch A."/>
            <person name="Goesmann A."/>
            <person name="Helk B."/>
            <person name="Mott J.E."/>
            <person name="Puehler A."/>
            <person name="Borth N."/>
        </authorList>
    </citation>
    <scope>NUCLEOTIDE SEQUENCE</scope>
    <source>
        <strain evidence="17">17A/GY</strain>
    </source>
</reference>
<dbReference type="InterPro" id="IPR036438">
    <property type="entry name" value="Insulin-like_sf"/>
</dbReference>
<dbReference type="PANTHER" id="PTHR10423">
    <property type="entry name" value="INSULIN-LIKE 3"/>
    <property type="match status" value="1"/>
</dbReference>
<evidence type="ECO:0000256" key="6">
    <source>
        <dbReference type="ARBA" id="ARBA00022685"/>
    </source>
</evidence>
<dbReference type="EMBL" id="JH000137">
    <property type="protein sequence ID" value="EGV97469.1"/>
    <property type="molecule type" value="Genomic_DNA"/>
</dbReference>
<sequence length="126" mass="13973">MRALLLLLLLLLLPTLELALRSRQSPEARDKLCGHHLVRALVRVCGGPRWSSEASQPADARDRELLRWLEQRQLLHALAADSDLDPGPQPSLQAPQRQGRSAATSPVHQCCLTGCTQQDLLHLCPH</sequence>
<dbReference type="InterPro" id="IPR022353">
    <property type="entry name" value="Insulin_CS"/>
</dbReference>
<evidence type="ECO:0000313" key="17">
    <source>
        <dbReference type="EMBL" id="ERE89020.1"/>
    </source>
</evidence>
<evidence type="ECO:0000256" key="13">
    <source>
        <dbReference type="SAM" id="MobiDB-lite"/>
    </source>
</evidence>
<comment type="function">
    <text evidence="9">Seems to play a role in testicular function. May be a trophic hormone with a role in testicular descent in fetal life. Is a ligand for LGR8 receptor.</text>
</comment>
<feature type="compositionally biased region" description="Polar residues" evidence="13">
    <location>
        <begin position="90"/>
        <end position="101"/>
    </location>
</feature>
<accession>G3H4C7</accession>